<sequence length="467" mass="54189">MNTTEQWIDIIRQHKGVSEQEFIQSELERFLSSTKRRKMLLSRKYYLGQQQEPKHLVYTDKQNMQDASGIIPNHKIINNLFDDLVDQKTNYLLSQQIDTQTSDDIDVTDYFNPSFQNLLKELGKDVYQCSIGYLHPYINEQGALSFKRFKPENVIPFWHDEAHKQLDAFIHFYDVEIYQSANITTTETHVEYYLPEGVHYYIYSNGQLAPDTSKLNTAYIHKNDISYNWSSVPLIWFKPNSDETFLLDKIKTLQDALNQMLSNFANVMSQDVHNTILILKGYEGTDLADFRYNLAKHGVIKISGNPEIEGDVQALQVNVDSTNYTTIIKELERAIITNGRGFDAKDDRMTNNPNQMNINSMYSDIDLDANEMESEFQASLHHLVDFINAYRSLNNLPIIESINFIFNRDLPVNQQDTIDAIKNSVGIVSERTLVANHPFTVNVDEELEQIKKERQETLNQDYTYEGE</sequence>
<evidence type="ECO:0000313" key="1">
    <source>
        <dbReference type="EMBL" id="RJY50479.1"/>
    </source>
</evidence>
<organism evidence="1 2">
    <name type="scientific">Veillonella atypica</name>
    <dbReference type="NCBI Taxonomy" id="39777"/>
    <lineage>
        <taxon>Bacteria</taxon>
        <taxon>Bacillati</taxon>
        <taxon>Bacillota</taxon>
        <taxon>Negativicutes</taxon>
        <taxon>Veillonellales</taxon>
        <taxon>Veillonellaceae</taxon>
        <taxon>Veillonella</taxon>
    </lineage>
</organism>
<dbReference type="Proteomes" id="UP000277803">
    <property type="component" value="Unassembled WGS sequence"/>
</dbReference>
<name>A0A3A6W4C6_9FIRM</name>
<dbReference type="InterPro" id="IPR021145">
    <property type="entry name" value="Portal_protein_SPP1_Gp6-like"/>
</dbReference>
<evidence type="ECO:0000313" key="2">
    <source>
        <dbReference type="Proteomes" id="UP000277803"/>
    </source>
</evidence>
<protein>
    <submittedName>
        <fullName evidence="1">Phage portal protein</fullName>
    </submittedName>
</protein>
<reference evidence="1 2" key="1">
    <citation type="submission" date="2018-09" db="EMBL/GenBank/DDBJ databases">
        <title>Genome sequence of Veillonella atypica isolated from periodontal Korean patients.</title>
        <authorList>
            <person name="Lee J.-H."/>
            <person name="Moon J.-H."/>
            <person name="Shin S.-Y."/>
        </authorList>
    </citation>
    <scope>NUCLEOTIDE SEQUENCE [LARGE SCALE GENOMIC DNA]</scope>
    <source>
        <strain evidence="1 2">KHUD_V1</strain>
    </source>
</reference>
<gene>
    <name evidence="1" type="ORF">D2965_05195</name>
</gene>
<dbReference type="AlphaFoldDB" id="A0A3A6W4C6"/>
<dbReference type="Pfam" id="PF05133">
    <property type="entry name" value="SPP1_portal"/>
    <property type="match status" value="1"/>
</dbReference>
<dbReference type="RefSeq" id="WP_119982511.1">
    <property type="nucleotide sequence ID" value="NZ_QXZZ01000026.1"/>
</dbReference>
<accession>A0A3A6W4C6</accession>
<proteinExistence type="predicted"/>
<comment type="caution">
    <text evidence="1">The sequence shown here is derived from an EMBL/GenBank/DDBJ whole genome shotgun (WGS) entry which is preliminary data.</text>
</comment>
<dbReference type="EMBL" id="QXZZ01000026">
    <property type="protein sequence ID" value="RJY50479.1"/>
    <property type="molecule type" value="Genomic_DNA"/>
</dbReference>